<organism evidence="10 11">
    <name type="scientific">Thermus scotoductus</name>
    <dbReference type="NCBI Taxonomy" id="37636"/>
    <lineage>
        <taxon>Bacteria</taxon>
        <taxon>Thermotogati</taxon>
        <taxon>Deinococcota</taxon>
        <taxon>Deinococci</taxon>
        <taxon>Thermales</taxon>
        <taxon>Thermaceae</taxon>
        <taxon>Thermus</taxon>
    </lineage>
</organism>
<dbReference type="Pfam" id="PF02224">
    <property type="entry name" value="Cytidylate_kin"/>
    <property type="match status" value="1"/>
</dbReference>
<dbReference type="HAMAP" id="MF_00238">
    <property type="entry name" value="Cytidyl_kinase_type1"/>
    <property type="match status" value="1"/>
</dbReference>
<reference evidence="10 11" key="1">
    <citation type="journal article" date="2019" name="Extremophiles">
        <title>Biogeography of thermophiles and predominance of Thermus scotoductus in domestic water heaters.</title>
        <authorList>
            <person name="Wilpiszeski R.L."/>
            <person name="Zhang Z."/>
            <person name="House C.H."/>
        </authorList>
    </citation>
    <scope>NUCLEOTIDE SEQUENCE [LARGE SCALE GENOMIC DNA]</scope>
    <source>
        <strain evidence="10 11">38_S38</strain>
    </source>
</reference>
<dbReference type="GO" id="GO:0036430">
    <property type="term" value="F:CMP kinase activity"/>
    <property type="evidence" value="ECO:0007669"/>
    <property type="project" value="RHEA"/>
</dbReference>
<protein>
    <recommendedName>
        <fullName evidence="8">Cytidylate kinase</fullName>
        <shortName evidence="8">CK</shortName>
        <ecNumber evidence="8">2.7.4.25</ecNumber>
    </recommendedName>
    <alternativeName>
        <fullName evidence="8">Cytidine monophosphate kinase</fullName>
        <shortName evidence="8">CMP kinase</shortName>
    </alternativeName>
</protein>
<dbReference type="InterPro" id="IPR011994">
    <property type="entry name" value="Cytidylate_kinase_dom"/>
</dbReference>
<dbReference type="GO" id="GO:0005524">
    <property type="term" value="F:ATP binding"/>
    <property type="evidence" value="ECO:0007669"/>
    <property type="project" value="UniProtKB-UniRule"/>
</dbReference>
<dbReference type="SUPFAM" id="SSF52540">
    <property type="entry name" value="P-loop containing nucleoside triphosphate hydrolases"/>
    <property type="match status" value="1"/>
</dbReference>
<evidence type="ECO:0000256" key="8">
    <source>
        <dbReference type="HAMAP-Rule" id="MF_00238"/>
    </source>
</evidence>
<evidence type="ECO:0000256" key="2">
    <source>
        <dbReference type="ARBA" id="ARBA00022679"/>
    </source>
</evidence>
<dbReference type="NCBIfam" id="TIGR00017">
    <property type="entry name" value="cmk"/>
    <property type="match status" value="1"/>
</dbReference>
<keyword evidence="8" id="KW-0963">Cytoplasm</keyword>
<comment type="caution">
    <text evidence="10">The sequence shown here is derived from an EMBL/GenBank/DDBJ whole genome shotgun (WGS) entry which is preliminary data.</text>
</comment>
<evidence type="ECO:0000256" key="7">
    <source>
        <dbReference type="ARBA" id="ARBA00048478"/>
    </source>
</evidence>
<evidence type="ECO:0000256" key="1">
    <source>
        <dbReference type="ARBA" id="ARBA00009427"/>
    </source>
</evidence>
<keyword evidence="3 8" id="KW-0547">Nucleotide-binding</keyword>
<accession>A0A430QWM1</accession>
<dbReference type="EMBL" id="PELM01000464">
    <property type="protein sequence ID" value="RTG99533.1"/>
    <property type="molecule type" value="Genomic_DNA"/>
</dbReference>
<dbReference type="EC" id="2.7.4.25" evidence="8"/>
<keyword evidence="4 8" id="KW-0418">Kinase</keyword>
<dbReference type="InterPro" id="IPR003136">
    <property type="entry name" value="Cytidylate_kin"/>
</dbReference>
<evidence type="ECO:0000256" key="3">
    <source>
        <dbReference type="ARBA" id="ARBA00022741"/>
    </source>
</evidence>
<evidence type="ECO:0000256" key="5">
    <source>
        <dbReference type="ARBA" id="ARBA00022840"/>
    </source>
</evidence>
<evidence type="ECO:0000313" key="10">
    <source>
        <dbReference type="EMBL" id="RTG99533.1"/>
    </source>
</evidence>
<comment type="similarity">
    <text evidence="1 8">Belongs to the cytidylate kinase family. Type 1 subfamily.</text>
</comment>
<sequence>MRGIVTIDGPSASGKSSVAKKVAEALGVPYLSSGLLYRAAAYLARRVGVDPGDEPGILALLETYRVRLLPEVQGNRVVAEKASTLEDLTPYLHTPEVDRVVSQVARHPGVRAWVNERLREVPPPFVAEGRDMGTAVFPQALHKFYLTATPEVRARRRTLERPQDYQEVLKELIRRDELDRAQSAPAPEAIVIDTSGMTLEEVVARVLSHIQD</sequence>
<dbReference type="GO" id="GO:0006220">
    <property type="term" value="P:pyrimidine nucleotide metabolic process"/>
    <property type="evidence" value="ECO:0007669"/>
    <property type="project" value="UniProtKB-UniRule"/>
</dbReference>
<dbReference type="Gene3D" id="3.40.50.300">
    <property type="entry name" value="P-loop containing nucleotide triphosphate hydrolases"/>
    <property type="match status" value="1"/>
</dbReference>
<evidence type="ECO:0000259" key="9">
    <source>
        <dbReference type="Pfam" id="PF02224"/>
    </source>
</evidence>
<feature type="domain" description="Cytidylate kinase" evidence="9">
    <location>
        <begin position="5"/>
        <end position="211"/>
    </location>
</feature>
<comment type="subcellular location">
    <subcellularLocation>
        <location evidence="8">Cytoplasm</location>
    </subcellularLocation>
</comment>
<proteinExistence type="inferred from homology"/>
<evidence type="ECO:0000313" key="11">
    <source>
        <dbReference type="Proteomes" id="UP000288082"/>
    </source>
</evidence>
<dbReference type="GO" id="GO:0036431">
    <property type="term" value="F:dCMP kinase activity"/>
    <property type="evidence" value="ECO:0007669"/>
    <property type="project" value="InterPro"/>
</dbReference>
<gene>
    <name evidence="8 10" type="primary">cmk</name>
    <name evidence="10" type="ORF">CSW50_12740</name>
</gene>
<evidence type="ECO:0000256" key="6">
    <source>
        <dbReference type="ARBA" id="ARBA00047615"/>
    </source>
</evidence>
<keyword evidence="5 8" id="KW-0067">ATP-binding</keyword>
<dbReference type="InterPro" id="IPR027417">
    <property type="entry name" value="P-loop_NTPase"/>
</dbReference>
<name>A0A430QWM1_THESC</name>
<comment type="catalytic activity">
    <reaction evidence="7 8">
        <text>CMP + ATP = CDP + ADP</text>
        <dbReference type="Rhea" id="RHEA:11600"/>
        <dbReference type="ChEBI" id="CHEBI:30616"/>
        <dbReference type="ChEBI" id="CHEBI:58069"/>
        <dbReference type="ChEBI" id="CHEBI:60377"/>
        <dbReference type="ChEBI" id="CHEBI:456216"/>
        <dbReference type="EC" id="2.7.4.25"/>
    </reaction>
</comment>
<dbReference type="Proteomes" id="UP000288082">
    <property type="component" value="Unassembled WGS sequence"/>
</dbReference>
<evidence type="ECO:0000256" key="4">
    <source>
        <dbReference type="ARBA" id="ARBA00022777"/>
    </source>
</evidence>
<dbReference type="CDD" id="cd02020">
    <property type="entry name" value="CMPK"/>
    <property type="match status" value="1"/>
</dbReference>
<dbReference type="RefSeq" id="WP_126187969.1">
    <property type="nucleotide sequence ID" value="NZ_PELM01000464.1"/>
</dbReference>
<keyword evidence="2 8" id="KW-0808">Transferase</keyword>
<dbReference type="GO" id="GO:0005737">
    <property type="term" value="C:cytoplasm"/>
    <property type="evidence" value="ECO:0007669"/>
    <property type="project" value="UniProtKB-SubCell"/>
</dbReference>
<dbReference type="AlphaFoldDB" id="A0A430QWM1"/>
<feature type="binding site" evidence="8">
    <location>
        <begin position="9"/>
        <end position="17"/>
    </location>
    <ligand>
        <name>ATP</name>
        <dbReference type="ChEBI" id="CHEBI:30616"/>
    </ligand>
</feature>
<comment type="catalytic activity">
    <reaction evidence="6 8">
        <text>dCMP + ATP = dCDP + ADP</text>
        <dbReference type="Rhea" id="RHEA:25094"/>
        <dbReference type="ChEBI" id="CHEBI:30616"/>
        <dbReference type="ChEBI" id="CHEBI:57566"/>
        <dbReference type="ChEBI" id="CHEBI:58593"/>
        <dbReference type="ChEBI" id="CHEBI:456216"/>
        <dbReference type="EC" id="2.7.4.25"/>
    </reaction>
</comment>